<evidence type="ECO:0000313" key="4">
    <source>
        <dbReference type="Proteomes" id="UP000239735"/>
    </source>
</evidence>
<evidence type="ECO:0000313" key="3">
    <source>
        <dbReference type="EMBL" id="SPE17533.1"/>
    </source>
</evidence>
<dbReference type="PANTHER" id="PTHR43201">
    <property type="entry name" value="ACYL-COA SYNTHETASE"/>
    <property type="match status" value="1"/>
</dbReference>
<dbReference type="SUPFAM" id="SSF56801">
    <property type="entry name" value="Acetyl-CoA synthetase-like"/>
    <property type="match status" value="1"/>
</dbReference>
<dbReference type="InterPro" id="IPR000873">
    <property type="entry name" value="AMP-dep_synth/lig_dom"/>
</dbReference>
<sequence>MNLTRRFQFARDRNVTVANLVDELLRRKGDCEVSLEENGPFRLSELHGRICGIDAFLRRTIMLRPGEPVAIYRTNHQCCFHWFLAVIRAGGIAVPLNPMLSLSEVRRILGDSGTEILVTDKAVFERHIVDRSELNVRTWIQADDELETLDGFQRATYDGAALPPFTIDPSATVAVFHTSGTSGFPKGAALSSNALLGGRALTVVAGLFLGPKDLALVALPWSHIMAVSIALYGLMAGIRGCFLERFDVQAALDLVERWKVTAIVGVPAMLARLINSDPNPEQLATIRLWLSASDHLPDEVRQRLRNFGALMRLPGGRRVPPVLLNGYGMVELGGLAMIGIELSLLPGSAQYCVPVPPFRIRVADETGRSLRAGAAGECQIMRRGLTPHYWKDQDRSEGLLTSDGWLRTGDLAIRNRFGFVRLVGRIKDVIKSGGYSVYVRELEETIMAHPAVARAVAFGLPHKEKGEFPAAAVELLPGAPVDERDLLEWCQKHLAPYKAPRRIWILDPGGLPQNHTGKVLRRVLRARFSEEIA</sequence>
<dbReference type="Gene3D" id="3.40.50.12780">
    <property type="entry name" value="N-terminal domain of ligase-like"/>
    <property type="match status" value="1"/>
</dbReference>
<dbReference type="Gene3D" id="3.30.300.30">
    <property type="match status" value="1"/>
</dbReference>
<dbReference type="PANTHER" id="PTHR43201:SF32">
    <property type="entry name" value="2-SUCCINYLBENZOATE--COA LIGASE, CHLOROPLASTIC_PEROXISOMAL"/>
    <property type="match status" value="1"/>
</dbReference>
<dbReference type="PROSITE" id="PS00455">
    <property type="entry name" value="AMP_BINDING"/>
    <property type="match status" value="1"/>
</dbReference>
<dbReference type="Pfam" id="PF13193">
    <property type="entry name" value="AMP-binding_C"/>
    <property type="match status" value="1"/>
</dbReference>
<dbReference type="InterPro" id="IPR042099">
    <property type="entry name" value="ANL_N_sf"/>
</dbReference>
<protein>
    <submittedName>
        <fullName evidence="3">AMP-dependent synthetase and ligase</fullName>
    </submittedName>
</protein>
<evidence type="ECO:0000259" key="1">
    <source>
        <dbReference type="Pfam" id="PF00501"/>
    </source>
</evidence>
<evidence type="ECO:0000259" key="2">
    <source>
        <dbReference type="Pfam" id="PF13193"/>
    </source>
</evidence>
<dbReference type="Proteomes" id="UP000239735">
    <property type="component" value="Unassembled WGS sequence"/>
</dbReference>
<accession>A0A2N9L320</accession>
<dbReference type="InterPro" id="IPR025110">
    <property type="entry name" value="AMP-bd_C"/>
</dbReference>
<dbReference type="GO" id="GO:0006631">
    <property type="term" value="P:fatty acid metabolic process"/>
    <property type="evidence" value="ECO:0007669"/>
    <property type="project" value="TreeGrafter"/>
</dbReference>
<dbReference type="Pfam" id="PF00501">
    <property type="entry name" value="AMP-binding"/>
    <property type="match status" value="1"/>
</dbReference>
<dbReference type="EMBL" id="OKRB01000004">
    <property type="protein sequence ID" value="SPE17533.1"/>
    <property type="molecule type" value="Genomic_DNA"/>
</dbReference>
<keyword evidence="3" id="KW-0436">Ligase</keyword>
<reference evidence="4" key="1">
    <citation type="submission" date="2018-02" db="EMBL/GenBank/DDBJ databases">
        <authorList>
            <person name="Hausmann B."/>
        </authorList>
    </citation>
    <scope>NUCLEOTIDE SEQUENCE [LARGE SCALE GENOMIC DNA]</scope>
    <source>
        <strain evidence="4">Peat soil MAG SbA5</strain>
    </source>
</reference>
<dbReference type="InterPro" id="IPR045851">
    <property type="entry name" value="AMP-bd_C_sf"/>
</dbReference>
<feature type="domain" description="AMP-dependent synthetase/ligase" evidence="1">
    <location>
        <begin position="45"/>
        <end position="390"/>
    </location>
</feature>
<name>A0A2N9L320_9BACT</name>
<dbReference type="GO" id="GO:0031956">
    <property type="term" value="F:medium-chain fatty acid-CoA ligase activity"/>
    <property type="evidence" value="ECO:0007669"/>
    <property type="project" value="TreeGrafter"/>
</dbReference>
<feature type="domain" description="AMP-binding enzyme C-terminal" evidence="2">
    <location>
        <begin position="441"/>
        <end position="518"/>
    </location>
</feature>
<dbReference type="InterPro" id="IPR020845">
    <property type="entry name" value="AMP-binding_CS"/>
</dbReference>
<proteinExistence type="predicted"/>
<dbReference type="AlphaFoldDB" id="A0A2N9L320"/>
<gene>
    <name evidence="3" type="ORF">SBA5_1010016</name>
</gene>
<dbReference type="OrthoDB" id="9778383at2"/>
<organism evidence="3 4">
    <name type="scientific">Candidatus Sulfuritelmatomonas gaucii</name>
    <dbReference type="NCBI Taxonomy" id="2043161"/>
    <lineage>
        <taxon>Bacteria</taxon>
        <taxon>Pseudomonadati</taxon>
        <taxon>Acidobacteriota</taxon>
        <taxon>Terriglobia</taxon>
        <taxon>Terriglobales</taxon>
        <taxon>Acidobacteriaceae</taxon>
        <taxon>Candidatus Sulfuritelmatomonas</taxon>
    </lineage>
</organism>